<evidence type="ECO:0000313" key="1">
    <source>
        <dbReference type="EMBL" id="WOX20301.1"/>
    </source>
</evidence>
<name>A0ABZ0LM63_9ACTN</name>
<organism evidence="1 2">
    <name type="scientific">Streptomyces solicathayae</name>
    <dbReference type="NCBI Taxonomy" id="3081768"/>
    <lineage>
        <taxon>Bacteria</taxon>
        <taxon>Bacillati</taxon>
        <taxon>Actinomycetota</taxon>
        <taxon>Actinomycetes</taxon>
        <taxon>Kitasatosporales</taxon>
        <taxon>Streptomycetaceae</taxon>
        <taxon>Streptomyces</taxon>
    </lineage>
</organism>
<dbReference type="EMBL" id="CP137573">
    <property type="protein sequence ID" value="WOX20301.1"/>
    <property type="molecule type" value="Genomic_DNA"/>
</dbReference>
<dbReference type="Proteomes" id="UP001301731">
    <property type="component" value="Chromosome"/>
</dbReference>
<protein>
    <submittedName>
        <fullName evidence="1">Uncharacterized protein</fullName>
    </submittedName>
</protein>
<reference evidence="1 2" key="1">
    <citation type="submission" date="2023-10" db="EMBL/GenBank/DDBJ databases">
        <title>The genome sequence of Streptomyces sp. HUAS YS2.</title>
        <authorList>
            <person name="Mo P."/>
        </authorList>
    </citation>
    <scope>NUCLEOTIDE SEQUENCE [LARGE SCALE GENOMIC DNA]</scope>
    <source>
        <strain evidence="1 2">HUAS YS2</strain>
    </source>
</reference>
<sequence length="68" mass="7417">MSLFNKLGNAMLNRLAPEASATAGWSACTSCGEWLARYESRCAGSSLYARCCSPYNCSEWFYCGPQCA</sequence>
<dbReference type="RefSeq" id="WP_318100750.1">
    <property type="nucleotide sequence ID" value="NZ_CP137573.1"/>
</dbReference>
<keyword evidence="2" id="KW-1185">Reference proteome</keyword>
<gene>
    <name evidence="1" type="ORF">R2D22_02405</name>
</gene>
<evidence type="ECO:0000313" key="2">
    <source>
        <dbReference type="Proteomes" id="UP001301731"/>
    </source>
</evidence>
<proteinExistence type="predicted"/>
<accession>A0ABZ0LM63</accession>